<dbReference type="PANTHER" id="PTHR47751">
    <property type="entry name" value="SUPERFAMILY HYDROLASE, PUTATIVE (AFU_ORTHOLOGUE AFUA_2G16580)-RELATED"/>
    <property type="match status" value="1"/>
</dbReference>
<comment type="caution">
    <text evidence="2">The sequence shown here is derived from an EMBL/GenBank/DDBJ whole genome shotgun (WGS) entry which is preliminary data.</text>
</comment>
<feature type="region of interest" description="Disordered" evidence="1">
    <location>
        <begin position="202"/>
        <end position="225"/>
    </location>
</feature>
<proteinExistence type="predicted"/>
<sequence>MQNKKPIYSAGENNVKQRNQALATGDTSHGADNWYESSQVTKTPVTFKNLYGMTLAGNLFEPKDMQGQMLPAIIVGAPNGAVKEQSANLYATKMAEYGFIALDFDQVFWGESDGQPRNAMAPELYSESFSAAADYLTTLDQVDNDRIAVLGICASGSFAINELKVDTRLKALATVSLTDMGAVARGQRDAMGAHAMVEQASDTRSLEVAGQETSYTSGTPEEIGPDSDAFSTEFYDFYRTQRGAAATTTHPTLTSFAKLLNFYSLSDIKTISPRPLLFIAGENAMSLGFSEDAYNQAAEPKELVKVKNAGHVDLYDRTELIPFAKLNDFFTKSLAK</sequence>
<evidence type="ECO:0008006" key="4">
    <source>
        <dbReference type="Google" id="ProtNLM"/>
    </source>
</evidence>
<evidence type="ECO:0000256" key="1">
    <source>
        <dbReference type="SAM" id="MobiDB-lite"/>
    </source>
</evidence>
<dbReference type="Gene3D" id="1.10.10.800">
    <property type="match status" value="1"/>
</dbReference>
<gene>
    <name evidence="2" type="ORF">FD28_GL001954</name>
</gene>
<dbReference type="PATRIC" id="fig|1423753.3.peg.2054"/>
<dbReference type="InterPro" id="IPR051411">
    <property type="entry name" value="Polyketide_trans_af380"/>
</dbReference>
<dbReference type="RefSeq" id="WP_202813057.1">
    <property type="nucleotide sequence ID" value="NZ_AZFS01000041.1"/>
</dbReference>
<protein>
    <recommendedName>
        <fullName evidence="4">Alpha beta superfamily hydrolase</fullName>
    </recommendedName>
</protein>
<dbReference type="EMBL" id="AZFS01000041">
    <property type="protein sequence ID" value="KRL96202.1"/>
    <property type="molecule type" value="Genomic_DNA"/>
</dbReference>
<dbReference type="SUPFAM" id="SSF53474">
    <property type="entry name" value="alpha/beta-Hydrolases"/>
    <property type="match status" value="1"/>
</dbReference>
<dbReference type="Gene3D" id="3.40.50.1820">
    <property type="entry name" value="alpha/beta hydrolase"/>
    <property type="match status" value="1"/>
</dbReference>
<name>A0A0R1UXC2_9LACO</name>
<dbReference type="Proteomes" id="UP000051580">
    <property type="component" value="Unassembled WGS sequence"/>
</dbReference>
<keyword evidence="3" id="KW-1185">Reference proteome</keyword>
<dbReference type="STRING" id="1423753.FD28_GL001954"/>
<dbReference type="AlphaFoldDB" id="A0A0R1UXC2"/>
<organism evidence="2 3">
    <name type="scientific">Levilactobacillus hammesii DSM 16381</name>
    <dbReference type="NCBI Taxonomy" id="1423753"/>
    <lineage>
        <taxon>Bacteria</taxon>
        <taxon>Bacillati</taxon>
        <taxon>Bacillota</taxon>
        <taxon>Bacilli</taxon>
        <taxon>Lactobacillales</taxon>
        <taxon>Lactobacillaceae</taxon>
        <taxon>Levilactobacillus</taxon>
    </lineage>
</organism>
<evidence type="ECO:0000313" key="3">
    <source>
        <dbReference type="Proteomes" id="UP000051580"/>
    </source>
</evidence>
<dbReference type="InterPro" id="IPR029058">
    <property type="entry name" value="AB_hydrolase_fold"/>
</dbReference>
<accession>A0A0R1UXC2</accession>
<reference evidence="2 3" key="1">
    <citation type="journal article" date="2015" name="Genome Announc.">
        <title>Expanding the biotechnology potential of lactobacilli through comparative genomics of 213 strains and associated genera.</title>
        <authorList>
            <person name="Sun Z."/>
            <person name="Harris H.M."/>
            <person name="McCann A."/>
            <person name="Guo C."/>
            <person name="Argimon S."/>
            <person name="Zhang W."/>
            <person name="Yang X."/>
            <person name="Jeffery I.B."/>
            <person name="Cooney J.C."/>
            <person name="Kagawa T.F."/>
            <person name="Liu W."/>
            <person name="Song Y."/>
            <person name="Salvetti E."/>
            <person name="Wrobel A."/>
            <person name="Rasinkangas P."/>
            <person name="Parkhill J."/>
            <person name="Rea M.C."/>
            <person name="O'Sullivan O."/>
            <person name="Ritari J."/>
            <person name="Douillard F.P."/>
            <person name="Paul Ross R."/>
            <person name="Yang R."/>
            <person name="Briner A.E."/>
            <person name="Felis G.E."/>
            <person name="de Vos W.M."/>
            <person name="Barrangou R."/>
            <person name="Klaenhammer T.R."/>
            <person name="Caufield P.W."/>
            <person name="Cui Y."/>
            <person name="Zhang H."/>
            <person name="O'Toole P.W."/>
        </authorList>
    </citation>
    <scope>NUCLEOTIDE SEQUENCE [LARGE SCALE GENOMIC DNA]</scope>
    <source>
        <strain evidence="2 3">DSM 16381</strain>
    </source>
</reference>
<evidence type="ECO:0000313" key="2">
    <source>
        <dbReference type="EMBL" id="KRL96202.1"/>
    </source>
</evidence>
<dbReference type="PANTHER" id="PTHR47751:SF1">
    <property type="entry name" value="SUPERFAMILY HYDROLASE, PUTATIVE (AFU_ORTHOLOGUE AFUA_2G16580)-RELATED"/>
    <property type="match status" value="1"/>
</dbReference>